<dbReference type="Pfam" id="PF13519">
    <property type="entry name" value="VWA_2"/>
    <property type="match status" value="1"/>
</dbReference>
<dbReference type="PANTHER" id="PTHR10579:SF43">
    <property type="entry name" value="ZINC FINGER (C3HC4-TYPE RING FINGER) FAMILY PROTEIN"/>
    <property type="match status" value="1"/>
</dbReference>
<keyword evidence="2" id="KW-0472">Membrane</keyword>
<reference evidence="4 5" key="1">
    <citation type="journal article" date="2022" name="Microorganisms">
        <title>Genome Sequence and Characterization of a Xanthorhodopsin-Containing, Aerobic Anoxygenic Phototrophic Rhodobacter Species, Isolated from Mesophilic Conditions at Yellowstone National Park.</title>
        <authorList>
            <person name="Kyndt J.A."/>
            <person name="Robertson S."/>
            <person name="Shoffstall I.B."/>
            <person name="Ramaley R.F."/>
            <person name="Meyer T.E."/>
        </authorList>
    </citation>
    <scope>NUCLEOTIDE SEQUENCE [LARGE SCALE GENOMIC DNA]</scope>
    <source>
        <strain evidence="4 5">M37P</strain>
    </source>
</reference>
<dbReference type="Gene3D" id="3.40.50.410">
    <property type="entry name" value="von Willebrand factor, type A domain"/>
    <property type="match status" value="1"/>
</dbReference>
<organism evidence="4 5">
    <name type="scientific">Rhodobacter calidifons</name>
    <dbReference type="NCBI Taxonomy" id="2715277"/>
    <lineage>
        <taxon>Bacteria</taxon>
        <taxon>Pseudomonadati</taxon>
        <taxon>Pseudomonadota</taxon>
        <taxon>Alphaproteobacteria</taxon>
        <taxon>Rhodobacterales</taxon>
        <taxon>Rhodobacter group</taxon>
        <taxon>Rhodobacter</taxon>
    </lineage>
</organism>
<evidence type="ECO:0000313" key="4">
    <source>
        <dbReference type="EMBL" id="NHB75328.1"/>
    </source>
</evidence>
<feature type="transmembrane region" description="Helical" evidence="2">
    <location>
        <begin position="71"/>
        <end position="92"/>
    </location>
</feature>
<dbReference type="CDD" id="cd01465">
    <property type="entry name" value="vWA_subgroup"/>
    <property type="match status" value="1"/>
</dbReference>
<feature type="domain" description="VWFA" evidence="3">
    <location>
        <begin position="316"/>
        <end position="494"/>
    </location>
</feature>
<sequence length="671" mass="70052">MSDDLDDLRSALQAAPAPDGQAKARAMALAMENFDRLQGTAQAPRSSEDRHQAAPPNGVRRMFHYLTSRPALALTTSAAALLIGVAVILPVADLRIGKPTAVVAPKEAPVARKAGPVAPQDEAVPEPTATDDLALTAEGDASASVALAEPVPEPMAELDAAPPAAPVVGMAETEMRLRSEAPMPDGAMGYVAAPSGLAPEAGSAPAENTEAFANAAPNPVKVTAEEPVSTFSIDVDTASYAVVRSSLTSGILPAPEQVRVEEMVNYFPYAYPAPENGAAFASTVAVMPTPWNPGTRLVTIGIQGALPAVADRPPLNLVFLIDTSGSMDEPNRLPLLKQSLMLMLPELRPEDQVAIVTYAGSAGLVLPPTQAADRAAIVSALDILSAGGATAGAEGLELAYQVAEGMKAEGEVTRILLATDGDFNVGVSDPEGLEAYVAKKRATGTYLSVLGFGRGNLDDAVMQALAQNGNGQAAYIDTLSEARKVLVDQLTGALFPIADDVKIQVEWNPATVAEYRLIGYETRALRREDFNNDRVDAGEIGAGTQVTAIYEVTAPGSEALLNDPLRYGAAPATEAAEGELGYLRLRWKAPGATASTLVETPITGREPATTETRFAAAIAGFGQLLRGSVYLGDWGWDQAIDLALANRGEDPFGYRIEAVNLMRLAKGLSAN</sequence>
<dbReference type="InterPro" id="IPR036465">
    <property type="entry name" value="vWFA_dom_sf"/>
</dbReference>
<dbReference type="InterPro" id="IPR002035">
    <property type="entry name" value="VWF_A"/>
</dbReference>
<keyword evidence="2" id="KW-0812">Transmembrane</keyword>
<gene>
    <name evidence="4" type="ORF">G8O29_01055</name>
</gene>
<comment type="caution">
    <text evidence="4">The sequence shown here is derived from an EMBL/GenBank/DDBJ whole genome shotgun (WGS) entry which is preliminary data.</text>
</comment>
<keyword evidence="5" id="KW-1185">Reference proteome</keyword>
<dbReference type="PROSITE" id="PS50234">
    <property type="entry name" value="VWFA"/>
    <property type="match status" value="1"/>
</dbReference>
<dbReference type="InterPro" id="IPR022156">
    <property type="entry name" value="Uncharacterised_YfbK_N"/>
</dbReference>
<dbReference type="InterPro" id="IPR021908">
    <property type="entry name" value="YfbK_C"/>
</dbReference>
<feature type="region of interest" description="Disordered" evidence="1">
    <location>
        <begin position="1"/>
        <end position="20"/>
    </location>
</feature>
<dbReference type="SUPFAM" id="SSF53300">
    <property type="entry name" value="vWA-like"/>
    <property type="match status" value="1"/>
</dbReference>
<proteinExistence type="predicted"/>
<name>A0ABX0G302_9RHOB</name>
<evidence type="ECO:0000256" key="2">
    <source>
        <dbReference type="SAM" id="Phobius"/>
    </source>
</evidence>
<evidence type="ECO:0000259" key="3">
    <source>
        <dbReference type="PROSITE" id="PS50234"/>
    </source>
</evidence>
<accession>A0ABX0G302</accession>
<dbReference type="SMART" id="SM00327">
    <property type="entry name" value="VWA"/>
    <property type="match status" value="1"/>
</dbReference>
<dbReference type="Pfam" id="PF12034">
    <property type="entry name" value="YfbK_C"/>
    <property type="match status" value="1"/>
</dbReference>
<dbReference type="EMBL" id="JAANHS010000001">
    <property type="protein sequence ID" value="NHB75328.1"/>
    <property type="molecule type" value="Genomic_DNA"/>
</dbReference>
<keyword evidence="2" id="KW-1133">Transmembrane helix</keyword>
<evidence type="ECO:0000256" key="1">
    <source>
        <dbReference type="SAM" id="MobiDB-lite"/>
    </source>
</evidence>
<dbReference type="Pfam" id="PF12450">
    <property type="entry name" value="vWF_A"/>
    <property type="match status" value="1"/>
</dbReference>
<dbReference type="InterPro" id="IPR051266">
    <property type="entry name" value="CLCR"/>
</dbReference>
<dbReference type="Proteomes" id="UP001515660">
    <property type="component" value="Unassembled WGS sequence"/>
</dbReference>
<protein>
    <submittedName>
        <fullName evidence="4">DUF3520 domain-containing protein</fullName>
    </submittedName>
</protein>
<dbReference type="RefSeq" id="WP_166401376.1">
    <property type="nucleotide sequence ID" value="NZ_JAANHS010000001.1"/>
</dbReference>
<feature type="region of interest" description="Disordered" evidence="1">
    <location>
        <begin position="106"/>
        <end position="126"/>
    </location>
</feature>
<evidence type="ECO:0000313" key="5">
    <source>
        <dbReference type="Proteomes" id="UP001515660"/>
    </source>
</evidence>
<dbReference type="PANTHER" id="PTHR10579">
    <property type="entry name" value="CALCIUM-ACTIVATED CHLORIDE CHANNEL REGULATOR"/>
    <property type="match status" value="1"/>
</dbReference>